<organism evidence="2 3">
    <name type="scientific">Alloalcanivorax venustensis ISO4</name>
    <dbReference type="NCBI Taxonomy" id="1177184"/>
    <lineage>
        <taxon>Bacteria</taxon>
        <taxon>Pseudomonadati</taxon>
        <taxon>Pseudomonadota</taxon>
        <taxon>Gammaproteobacteria</taxon>
        <taxon>Oceanospirillales</taxon>
        <taxon>Alcanivoracaceae</taxon>
        <taxon>Alloalcanivorax</taxon>
    </lineage>
</organism>
<comment type="caution">
    <text evidence="2">The sequence shown here is derived from an EMBL/GenBank/DDBJ whole genome shotgun (WGS) entry which is preliminary data.</text>
</comment>
<dbReference type="Proteomes" id="UP000644441">
    <property type="component" value="Unassembled WGS sequence"/>
</dbReference>
<sequence>MKERAMQQKPRPQRDYPDPQLYMPAMPPLGLLNAFERRVQKWWRQRAERRQAAALRRSRPSGQH</sequence>
<evidence type="ECO:0000313" key="3">
    <source>
        <dbReference type="Proteomes" id="UP000644441"/>
    </source>
</evidence>
<evidence type="ECO:0000313" key="2">
    <source>
        <dbReference type="EMBL" id="MBF5053846.1"/>
    </source>
</evidence>
<gene>
    <name evidence="2" type="ORF">ISO4_02448</name>
</gene>
<reference evidence="2 3" key="1">
    <citation type="submission" date="2012-09" db="EMBL/GenBank/DDBJ databases">
        <title>Genome Sequence of alkane-degrading Bacterium Alcanivorax venustensis ISO4.</title>
        <authorList>
            <person name="Lai Q."/>
            <person name="Shao Z."/>
        </authorList>
    </citation>
    <scope>NUCLEOTIDE SEQUENCE [LARGE SCALE GENOMIC DNA]</scope>
    <source>
        <strain evidence="2 3">ISO4</strain>
    </source>
</reference>
<protein>
    <submittedName>
        <fullName evidence="2">Uncharacterized protein</fullName>
    </submittedName>
</protein>
<name>A0ABS0AI87_9GAMM</name>
<accession>A0ABS0AI87</accession>
<evidence type="ECO:0000256" key="1">
    <source>
        <dbReference type="SAM" id="MobiDB-lite"/>
    </source>
</evidence>
<proteinExistence type="predicted"/>
<feature type="compositionally biased region" description="Basic and acidic residues" evidence="1">
    <location>
        <begin position="1"/>
        <end position="17"/>
    </location>
</feature>
<keyword evidence="3" id="KW-1185">Reference proteome</keyword>
<feature type="region of interest" description="Disordered" evidence="1">
    <location>
        <begin position="1"/>
        <end position="25"/>
    </location>
</feature>
<dbReference type="EMBL" id="ARXR01000023">
    <property type="protein sequence ID" value="MBF5053846.1"/>
    <property type="molecule type" value="Genomic_DNA"/>
</dbReference>